<organism evidence="1 2">
    <name type="scientific">Kocuria dechangensis</name>
    <dbReference type="NCBI Taxonomy" id="1176249"/>
    <lineage>
        <taxon>Bacteria</taxon>
        <taxon>Bacillati</taxon>
        <taxon>Actinomycetota</taxon>
        <taxon>Actinomycetes</taxon>
        <taxon>Micrococcales</taxon>
        <taxon>Micrococcaceae</taxon>
        <taxon>Kocuria</taxon>
    </lineage>
</organism>
<protein>
    <submittedName>
        <fullName evidence="1">Uncharacterized protein</fullName>
    </submittedName>
</protein>
<name>A0A917GFY1_9MICC</name>
<dbReference type="AlphaFoldDB" id="A0A917GFY1"/>
<evidence type="ECO:0000313" key="2">
    <source>
        <dbReference type="Proteomes" id="UP000638848"/>
    </source>
</evidence>
<accession>A0A917GFY1</accession>
<proteinExistence type="predicted"/>
<sequence>MSTTMFDAPACPADWKEVDAGELYEGPAFWPRKGYDPYGVAVMWTPQGYAFSLLENTDSETLTLSELLSLRTCIDQAIRAHEKLDS</sequence>
<reference evidence="1" key="1">
    <citation type="journal article" date="2014" name="Int. J. Syst. Evol. Microbiol.">
        <title>Complete genome sequence of Corynebacterium casei LMG S-19264T (=DSM 44701T), isolated from a smear-ripened cheese.</title>
        <authorList>
            <consortium name="US DOE Joint Genome Institute (JGI-PGF)"/>
            <person name="Walter F."/>
            <person name="Albersmeier A."/>
            <person name="Kalinowski J."/>
            <person name="Ruckert C."/>
        </authorList>
    </citation>
    <scope>NUCLEOTIDE SEQUENCE</scope>
    <source>
        <strain evidence="1">CGMCC 1.12187</strain>
    </source>
</reference>
<evidence type="ECO:0000313" key="1">
    <source>
        <dbReference type="EMBL" id="GGG44381.1"/>
    </source>
</evidence>
<gene>
    <name evidence="1" type="ORF">GCM10011374_03350</name>
</gene>
<dbReference type="RefSeq" id="WP_188534079.1">
    <property type="nucleotide sequence ID" value="NZ_BMEQ01000001.1"/>
</dbReference>
<keyword evidence="2" id="KW-1185">Reference proteome</keyword>
<comment type="caution">
    <text evidence="1">The sequence shown here is derived from an EMBL/GenBank/DDBJ whole genome shotgun (WGS) entry which is preliminary data.</text>
</comment>
<reference evidence="1" key="2">
    <citation type="submission" date="2020-09" db="EMBL/GenBank/DDBJ databases">
        <authorList>
            <person name="Sun Q."/>
            <person name="Zhou Y."/>
        </authorList>
    </citation>
    <scope>NUCLEOTIDE SEQUENCE</scope>
    <source>
        <strain evidence="1">CGMCC 1.12187</strain>
    </source>
</reference>
<dbReference type="EMBL" id="BMEQ01000001">
    <property type="protein sequence ID" value="GGG44381.1"/>
    <property type="molecule type" value="Genomic_DNA"/>
</dbReference>
<dbReference type="Proteomes" id="UP000638848">
    <property type="component" value="Unassembled WGS sequence"/>
</dbReference>